<evidence type="ECO:0000313" key="8">
    <source>
        <dbReference type="Proteomes" id="UP000537204"/>
    </source>
</evidence>
<dbReference type="Gene3D" id="3.30.300.30">
    <property type="match status" value="4"/>
</dbReference>
<dbReference type="InterPro" id="IPR020845">
    <property type="entry name" value="AMP-binding_CS"/>
</dbReference>
<feature type="domain" description="Carrier" evidence="6">
    <location>
        <begin position="4219"/>
        <end position="4293"/>
    </location>
</feature>
<proteinExistence type="inferred from homology"/>
<dbReference type="SUPFAM" id="SSF53474">
    <property type="entry name" value="alpha/beta-Hydrolases"/>
    <property type="match status" value="1"/>
</dbReference>
<dbReference type="Gene3D" id="3.40.50.980">
    <property type="match status" value="8"/>
</dbReference>
<evidence type="ECO:0000256" key="4">
    <source>
        <dbReference type="ARBA" id="ARBA00022553"/>
    </source>
</evidence>
<dbReference type="InterPro" id="IPR023213">
    <property type="entry name" value="CAT-like_dom_sf"/>
</dbReference>
<dbReference type="FunFam" id="3.40.50.980:FF:000002">
    <property type="entry name" value="Enterobactin synthetase component F"/>
    <property type="match status" value="1"/>
</dbReference>
<dbReference type="FunFam" id="2.30.38.10:FF:000001">
    <property type="entry name" value="Non-ribosomal peptide synthetase PvdI"/>
    <property type="match status" value="2"/>
</dbReference>
<dbReference type="GO" id="GO:0016874">
    <property type="term" value="F:ligase activity"/>
    <property type="evidence" value="ECO:0007669"/>
    <property type="project" value="UniProtKB-KW"/>
</dbReference>
<dbReference type="Gene3D" id="3.30.559.10">
    <property type="entry name" value="Chloramphenicol acetyltransferase-like domain"/>
    <property type="match status" value="4"/>
</dbReference>
<comment type="caution">
    <text evidence="7">The sequence shown here is derived from an EMBL/GenBank/DDBJ whole genome shotgun (WGS) entry which is preliminary data.</text>
</comment>
<organism evidence="7 8">
    <name type="scientific">Pedobacter cryoconitis</name>
    <dbReference type="NCBI Taxonomy" id="188932"/>
    <lineage>
        <taxon>Bacteria</taxon>
        <taxon>Pseudomonadati</taxon>
        <taxon>Bacteroidota</taxon>
        <taxon>Sphingobacteriia</taxon>
        <taxon>Sphingobacteriales</taxon>
        <taxon>Sphingobacteriaceae</taxon>
        <taxon>Pedobacter</taxon>
    </lineage>
</organism>
<feature type="domain" description="Carrier" evidence="6">
    <location>
        <begin position="2111"/>
        <end position="2186"/>
    </location>
</feature>
<dbReference type="FunFam" id="3.30.300.30:FF:000010">
    <property type="entry name" value="Enterobactin synthetase component F"/>
    <property type="match status" value="4"/>
</dbReference>
<dbReference type="InterPro" id="IPR000873">
    <property type="entry name" value="AMP-dep_synth/lig_dom"/>
</dbReference>
<dbReference type="InterPro" id="IPR036736">
    <property type="entry name" value="ACP-like_sf"/>
</dbReference>
<dbReference type="PROSITE" id="PS00455">
    <property type="entry name" value="AMP_BINDING"/>
    <property type="match status" value="4"/>
</dbReference>
<dbReference type="SUPFAM" id="SSF52777">
    <property type="entry name" value="CoA-dependent acyltransferases"/>
    <property type="match status" value="8"/>
</dbReference>
<keyword evidence="3" id="KW-0596">Phosphopantetheine</keyword>
<dbReference type="EMBL" id="JACHCE010000001">
    <property type="protein sequence ID" value="MBB5635252.1"/>
    <property type="molecule type" value="Genomic_DNA"/>
</dbReference>
<dbReference type="Gene3D" id="3.30.559.30">
    <property type="entry name" value="Nonribosomal peptide synthetase, condensation domain"/>
    <property type="match status" value="4"/>
</dbReference>
<dbReference type="InterPro" id="IPR045851">
    <property type="entry name" value="AMP-bd_C_sf"/>
</dbReference>
<dbReference type="Pfam" id="PF00550">
    <property type="entry name" value="PP-binding"/>
    <property type="match status" value="4"/>
</dbReference>
<dbReference type="SUPFAM" id="SSF56801">
    <property type="entry name" value="Acetyl-CoA synthetase-like"/>
    <property type="match status" value="4"/>
</dbReference>
<dbReference type="Pfam" id="PF13193">
    <property type="entry name" value="AMP-binding_C"/>
    <property type="match status" value="4"/>
</dbReference>
<dbReference type="PROSITE" id="PS50075">
    <property type="entry name" value="CARRIER"/>
    <property type="match status" value="4"/>
</dbReference>
<protein>
    <submittedName>
        <fullName evidence="7">Amino acid adenylation domain-containing protein</fullName>
    </submittedName>
</protein>
<dbReference type="InterPro" id="IPR029058">
    <property type="entry name" value="AB_hydrolase_fold"/>
</dbReference>
<dbReference type="Pfam" id="PF00668">
    <property type="entry name" value="Condensation"/>
    <property type="match status" value="4"/>
</dbReference>
<dbReference type="GO" id="GO:0031177">
    <property type="term" value="F:phosphopantetheine binding"/>
    <property type="evidence" value="ECO:0007669"/>
    <property type="project" value="InterPro"/>
</dbReference>
<evidence type="ECO:0000256" key="1">
    <source>
        <dbReference type="ARBA" id="ARBA00001957"/>
    </source>
</evidence>
<dbReference type="InterPro" id="IPR025110">
    <property type="entry name" value="AMP-bd_C"/>
</dbReference>
<dbReference type="PROSITE" id="PS00012">
    <property type="entry name" value="PHOSPHOPANTETHEINE"/>
    <property type="match status" value="3"/>
</dbReference>
<dbReference type="FunFam" id="3.40.50.980:FF:000001">
    <property type="entry name" value="Non-ribosomal peptide synthetase"/>
    <property type="match status" value="4"/>
</dbReference>
<keyword evidence="5" id="KW-0436">Ligase</keyword>
<dbReference type="InterPro" id="IPR001031">
    <property type="entry name" value="Thioesterase"/>
</dbReference>
<dbReference type="FunFam" id="1.10.1200.10:FF:000005">
    <property type="entry name" value="Nonribosomal peptide synthetase 1"/>
    <property type="match status" value="4"/>
</dbReference>
<dbReference type="CDD" id="cd19531">
    <property type="entry name" value="LCL_NRPS-like"/>
    <property type="match status" value="3"/>
</dbReference>
<dbReference type="Gene3D" id="2.30.38.10">
    <property type="entry name" value="Luciferase, Domain 3"/>
    <property type="match status" value="4"/>
</dbReference>
<keyword evidence="4" id="KW-0597">Phosphoprotein</keyword>
<reference evidence="7 8" key="1">
    <citation type="submission" date="2020-08" db="EMBL/GenBank/DDBJ databases">
        <title>Genomic Encyclopedia of Type Strains, Phase IV (KMG-V): Genome sequencing to study the core and pangenomes of soil and plant-associated prokaryotes.</title>
        <authorList>
            <person name="Whitman W."/>
        </authorList>
    </citation>
    <scope>NUCLEOTIDE SEQUENCE [LARGE SCALE GENOMIC DNA]</scope>
    <source>
        <strain evidence="7 8">S3M1</strain>
    </source>
</reference>
<comment type="cofactor">
    <cofactor evidence="1">
        <name>pantetheine 4'-phosphate</name>
        <dbReference type="ChEBI" id="CHEBI:47942"/>
    </cofactor>
</comment>
<dbReference type="SUPFAM" id="SSF47336">
    <property type="entry name" value="ACP-like"/>
    <property type="match status" value="4"/>
</dbReference>
<dbReference type="FunFam" id="3.30.559.30:FF:000001">
    <property type="entry name" value="Non-ribosomal peptide synthetase"/>
    <property type="match status" value="2"/>
</dbReference>
<dbReference type="CDD" id="cd17643">
    <property type="entry name" value="A_NRPS_Cytc1-like"/>
    <property type="match status" value="2"/>
</dbReference>
<dbReference type="InterPro" id="IPR010071">
    <property type="entry name" value="AA_adenyl_dom"/>
</dbReference>
<dbReference type="InterPro" id="IPR009081">
    <property type="entry name" value="PP-bd_ACP"/>
</dbReference>
<evidence type="ECO:0000256" key="3">
    <source>
        <dbReference type="ARBA" id="ARBA00022450"/>
    </source>
</evidence>
<dbReference type="RefSeq" id="WP_183879716.1">
    <property type="nucleotide sequence ID" value="NZ_JACHCE010000001.1"/>
</dbReference>
<dbReference type="NCBIfam" id="TIGR01733">
    <property type="entry name" value="AA-adenyl-dom"/>
    <property type="match status" value="4"/>
</dbReference>
<dbReference type="Gene3D" id="3.40.50.1820">
    <property type="entry name" value="alpha/beta hydrolase"/>
    <property type="match status" value="1"/>
</dbReference>
<evidence type="ECO:0000256" key="5">
    <source>
        <dbReference type="ARBA" id="ARBA00022598"/>
    </source>
</evidence>
<dbReference type="CDD" id="cd05930">
    <property type="entry name" value="A_NRPS"/>
    <property type="match status" value="2"/>
</dbReference>
<feature type="domain" description="Carrier" evidence="6">
    <location>
        <begin position="1039"/>
        <end position="1114"/>
    </location>
</feature>
<evidence type="ECO:0000259" key="6">
    <source>
        <dbReference type="PROSITE" id="PS50075"/>
    </source>
</evidence>
<dbReference type="NCBIfam" id="NF003417">
    <property type="entry name" value="PRK04813.1"/>
    <property type="match status" value="4"/>
</dbReference>
<dbReference type="Pfam" id="PF00975">
    <property type="entry name" value="Thioesterase"/>
    <property type="match status" value="1"/>
</dbReference>
<gene>
    <name evidence="7" type="ORF">HDE68_001137</name>
</gene>
<dbReference type="GO" id="GO:0005829">
    <property type="term" value="C:cytosol"/>
    <property type="evidence" value="ECO:0007669"/>
    <property type="project" value="TreeGrafter"/>
</dbReference>
<dbReference type="PANTHER" id="PTHR45527:SF14">
    <property type="entry name" value="PLIPASTATIN SYNTHASE SUBUNIT B"/>
    <property type="match status" value="1"/>
</dbReference>
<dbReference type="InterPro" id="IPR001242">
    <property type="entry name" value="Condensation_dom"/>
</dbReference>
<dbReference type="PANTHER" id="PTHR45527">
    <property type="entry name" value="NONRIBOSOMAL PEPTIDE SYNTHETASE"/>
    <property type="match status" value="1"/>
</dbReference>
<dbReference type="Gene3D" id="1.10.1200.10">
    <property type="entry name" value="ACP-like"/>
    <property type="match status" value="4"/>
</dbReference>
<dbReference type="Proteomes" id="UP000537204">
    <property type="component" value="Unassembled WGS sequence"/>
</dbReference>
<dbReference type="FunFam" id="3.40.50.12780:FF:000012">
    <property type="entry name" value="Non-ribosomal peptide synthetase"/>
    <property type="match status" value="4"/>
</dbReference>
<evidence type="ECO:0000256" key="2">
    <source>
        <dbReference type="ARBA" id="ARBA00006432"/>
    </source>
</evidence>
<sequence>MLSQNLTDIEGLLKRANAMGVEIFLEDDELIVETSEEVEIDEDFWDELRNNKTQLTAYLRDHSPQKKGQPIITNVVPVSQYAAHIPLSYSQESLWFIDRLEGSTHYHIPAILRLKGKVDHAALEMALQTIINRHEVLRTVIREEDGVAYQHVMKADRWKMDVFNDQGMSSVQTFIEQPFDLSAAHMLRAGLFQVTENEELLVIVMHHIASDGWSLSIIVKELSALYEAYTKGSIPELSVMAVQYADYAIWQKTYISGDLLQRQQAYWKKQLSGIEPLQLTTDFARPAVQSTRGAVLEKVFSKALHEQLNELSRKHDVTLFMTLLAAFQVLLYRHSGQDDICVGTPIAGRLRREVEELVGYFINTLAIRSDLSDNPSFTALLKQVKNTLLDSYDHQDIPFEKIVDVIVKERDMSRGPLFQVMFVLQNTPDSHLSLGDLRVTIEEPENTTAKFDLTFNLRQSEQGLSLSAEYCTDLFKEETVLKFIAHYEELLHAIIAKPDENIGALRMLRHHEEYQLLQEFSGLTVGYPQGTTILDLIDAQVKRVPDAIAVVYEDEKLTYRELDERSGQLGHYLRSQGVQAETLVPVCLERSLDMIVALLGVLKAGGAYVPMDPSYPEDRVSYMIEDTGALLVISHSNSSLVCKKFSGHVIELDTDQALFGAQPLTPFESGRSPENAAYVIYTSGSTGRPKGVIIADFNVVRLFETDVPLYDFNGDDVWTMFHSFCFDFSVWEMYGALFYGGKLIVVPKAATQDTMLFGKLLLDEKVTVLNQTPSAFYVLQDYLTKNTSSVAIRYVIFGGEALNPSKLKPWSSLYSNCRLINMYGITETTVHVTYQELLPVHIESSQSVIGKPIPTLQAYIFNSGQHLSPVGVNGELYIGGAGVARGYLNRESLTAEKFIEHPLLPGKRLYRTGDLARWNTDGTLEYLGRIDDQVKIRGFRIELGEIESVLEQSGLVRQSVVLAKTDHQGNKRLVGYVVAERPLDKQKIQEHLKLHLPEYMVPALWVSIDEIPLTVNGKVNRKALPDPDVSELSSKEYIAPRSETEIKLAGIWQDLLGIEQVGIADNFFELGGDSIRVIRVVSKIADVFGKEVRVFDVYRAKTILELAALIDEHTADHSAQVKNYNEVKEELEQFKNAALLNFPDKDQIEDIYPMSDIERGMVYISSVNPEEALYHDQFVLKMPKSMDVVLLKKALTLLVQKHNILRTAFPQAAEDLQVVYKSIEFDIDYFNIEFVNGKKLKDTIEEYLAEERKNPFDVSKAPLWKASVFGHKKYNILIFQFHHAILDGWSVASLNTELYNLCQRLLTESEQVSLLPLTGSYKDFIIESLIAKREGADETFWKQELSGYKRLDIFLKEDNLQMCEWTCDSAYIERLQEKLKRDKISLKGLFFGAYLHCLGMMTYDDELTVGLITNNRPVREDGDQLLGCFLNSIPFRFHKMDSKETWQLYFQKIEDQLFRIKERDRTSLMEIKKITRESSTDENPFFDAVFNFINFHVYDHIGFDVSKENEYETGDESLTINGYELTNTYLDCTTSITANTLTVSFSLRKELKSGKKLEELQTYFKNVITAYLEDYTSPVANSIILPDYELNRQLKQFSHAGGERVVADQTLANLFEKQAALTPGAIALVYGDERLTYKELNERSNQLGHYLKSKGVKPETLVPICLDRSTELVIAILGILKAGGAYVPVDTNYPADRISFMLSDSGCAMVITSIRFADLCQTDDPGIELLCLDELEMILLACPVSNVPHDSQVGNLAYVIYTSGSTGRPKGTMITHKGVLNMIDCHVSIYNVTAESSMTVMSSIGFDASVWEIWPYLGTGATIHLLEDQIRVAPEELVNYYINHEITHSFIATGLVVDVVNILRKSITSLEYLMTAGDRLGAMDVKDLPFILVNNYGPTENTIVATYYPLTDLDGDTLPPIGKPVSNVTTFIVDGFLNVSPLGVAGELCIGGVQLARGYLNLPELTENKFVSNPLNSGQRLYRSGDLVRWLPDGNMEFLGRIDDQVKIRGYRIELGEIENVLLQYPGISNGIVLAKADHHNNKRLIGYIVPEPSFSKTELQSWLKERLPEYMVPGLWIEMEEIPLTDNGKIDRKALLSISEGDTTTAVFVAPRNKTEDLLAVIWQNLLGVERAGVLDNFFDLGGHSLLAMRLMTAIRNEFAVEISMRDLFTHLTIAALADYIDGKKGKTVLPDLVVQPKGKQIPLSFSQERLWFIDQLEGSTHYHIPAVLRLHGVVDQDALTYALQTIINRHEVLRTVFREENGIAYQKIMGTDQWALSEINKGSDTLKDQQVAEFIDQPFNLSADYMLRAALFPVAENEELLVIVMHHIASDGWSLSVIVNELTELYYAYTHDQLPKLPVLAVQYADYSIWQKTYISGDLLAGQQTYWKKQLAGLEPLQLATDYARPAVQSTRGAVIETLLNKELADQLDELSQQQQVTLFMTLLSAFQVLLYRHTGQDDICVGTPIAGRLRQETENLIGFFINTLAIRSDLSGNLSFNNLLKQVKNTLLDSYDHQDIPFEKVVDAVVSDRDRSRSPLFQVLFALQNTPDASELNLGDIPFVVEEPDYKTSKFDLSFTMQQGEKGLSLSVEYCTDLFAEETISGLITHFEQLLKAIIADPDENIAVLQMLQPAEELLLLEEFSGMAAGYPQDTTITDLIAAQVKRVPDAVAVVYEQQQLTYRELDEKSNQLGRYLRNQGVQAETLVPVCLERSLDMIVAILGVLKAGGAYVPMDPSYPEDRISYMLEDTGALLVISHSNCSVVCEKFSGQVIELDTDHQLIGAEAITGFDSERVPENAAYVIYTSGSTGRPKGVIIEDINVVRLFETDQPLFDFNGNDVWTMFHSFCFDFSVWEMYGALFYGGRLVVVPKAATQDTALFGKLLLEEKVTVLNQTPSAFYVLQDYLTKNASSVAIRYVIFGGEALNPVKLKPWNELYKNCRLINMYGITETTVHVTYQELLPVHLQSSQSLIGKPIPTLRAYIFNQSQHLSPIGVVGELYIGGAGVARGYLNLPVLTAERFVQHSLLPGARLYRTGDLARWNADGTIEYLGRIDDQVKIRGFRIELGEIESILEQSGLVRQNVILAKKDNYGNQYLAGYVVPEGVLNKEEIQDYLRIHLPEYMVPALWVSMDEIPLTVNGKVNRKALPDPDVRALSSKEFVAPRNATEQILVNIWQELLGIPQIGIQDSFFELGGHSLLVTRLTAAIRKELSIELAIKDVFLYPVAAALAAYLDTPGTGKLLPSIILNNRPELIPLSFSQERLWFIDQLEGSSHYHIPAVLRLKGKLNRAALQQAIQSIVNRHEILRTVIREDDGIGYQLVLPANQWQLSAITVKGDSKLTVAGFINEPFNLSSDHLLRAGLLSLAEEECLLVLVMHHIASDGWSLSVIVKELSELYNAYSGAFEPVLDPLAVQYADYAIWQRTHITGELLQLQQDYWTHKLAGAESLQLPTDFPRPAMQSTAGNILYYNLPGDLASSLNQYSKEQGVTLFMTLLSAFQVLLYRYSGQQDVTVGTLVAGRTQQEIENLVGFFINTLAIRSDLGGEPSFDELVQKVKTTLLEAYGHQDMPFEKALEMVAGNRDLGKNPLFQVMFILQNTPDNSELVLHKLTVSQEAPDYSPSQFDINFVVTEQKEGLLLEIGYCTDLFLEDTILRLAGHYEQLLRAVIAASDTQINRLKMMTSAEEVSLLAQFSGPETAYPKQSNVVAIFEEWALKTPDAVAVLFENQAYTYKELNEKANRLAHYLIDKGMKADQLTGLCIGRSLDMITGILGIWKAGGAYVPIDPSYPAERVDYLLNDSGIDLIISDQQSRGALPAHLQKTLILLGGSGFLTGQRVTSPVNRIAGQDLSYMIYTSGSTGKPKGVLVEHQGMLNHLYAKVNELQLDQNSVIAYTASYTFDISVWQMFCALLTGGCTVVYPAALILEPAALISKVEADQVTVLELVPSYLAAVLQEKTSVRLKNLRYLLVTGEAVSQSVLAQWFAHPDYGRIPVVNAYGPTEASDDITHHFMHSTPQTSNVPLGKTIQNLHIYILDAYGQICPLGVPGEICVSGIGVSRGYLNRAELTSEKFIADPFRSGNKLYKTGDLGRTLPEGTIEYLGRIDDQVKIRGYRIELGEIEYVLNQHPAIEQSIVIAKSDQQGTKRLIAYFVSSKDTDALSQQEGFSNEALTGYLKKHLPEYMIPVLIRLDQLPLTANGKIDKKALPEPEGELLSAKIYTGPRNHTEQALADIWQELLQVRKIGIHDNFFELGGHSLIAVRLLSRIRNLGYSMQLSDLMTFPTIAGQSAVLNGTADDEEAEIEEFNKKHIILLNKAKAGTPLFILPGGVGLVDGYDKIAKEIETVAPVYGLNMVGSLQGETPLQHMKDIAEQNVKWIRKIQNKGPYRLAGHSLGGWIVFEMTKILEAMNEKVELAAIIDVSPRDIMPSGAEVLIQDAVAYLEVFELIKADQPHPDWLLKFKSEIHQLPAHEMREFMLDFIVTQYRDLKKGTEFDLKLVYLLVFNSTNYNYVTSGKVNAALTIIRADIQKWENDGFKEDLGWLAHSDLIKASVTPGDHFNMTFGENGTTMGGYLKGLLEALK</sequence>
<dbReference type="InterPro" id="IPR006162">
    <property type="entry name" value="Ppantetheine_attach_site"/>
</dbReference>
<dbReference type="GO" id="GO:0044550">
    <property type="term" value="P:secondary metabolite biosynthetic process"/>
    <property type="evidence" value="ECO:0007669"/>
    <property type="project" value="UniProtKB-ARBA"/>
</dbReference>
<evidence type="ECO:0000313" key="7">
    <source>
        <dbReference type="EMBL" id="MBB5635252.1"/>
    </source>
</evidence>
<accession>A0A7W8ZJX9</accession>
<dbReference type="InterPro" id="IPR020806">
    <property type="entry name" value="PKS_PP-bd"/>
</dbReference>
<dbReference type="GO" id="GO:0043041">
    <property type="term" value="P:amino acid activation for nonribosomal peptide biosynthetic process"/>
    <property type="evidence" value="ECO:0007669"/>
    <property type="project" value="TreeGrafter"/>
</dbReference>
<dbReference type="SMART" id="SM00823">
    <property type="entry name" value="PKS_PP"/>
    <property type="match status" value="4"/>
</dbReference>
<comment type="similarity">
    <text evidence="2">Belongs to the ATP-dependent AMP-binding enzyme family.</text>
</comment>
<name>A0A7W8ZJX9_9SPHI</name>
<feature type="domain" description="Carrier" evidence="6">
    <location>
        <begin position="3162"/>
        <end position="3237"/>
    </location>
</feature>
<dbReference type="Pfam" id="PF00501">
    <property type="entry name" value="AMP-binding"/>
    <property type="match status" value="4"/>
</dbReference>